<evidence type="ECO:0000256" key="2">
    <source>
        <dbReference type="ARBA" id="ARBA00022664"/>
    </source>
</evidence>
<feature type="region of interest" description="Disordered" evidence="8">
    <location>
        <begin position="231"/>
        <end position="251"/>
    </location>
</feature>
<dbReference type="AlphaFoldDB" id="A0A9P8K9C9"/>
<dbReference type="EMBL" id="JAHFYH010000005">
    <property type="protein sequence ID" value="KAH0232256.1"/>
    <property type="molecule type" value="Genomic_DNA"/>
</dbReference>
<evidence type="ECO:0000256" key="5">
    <source>
        <dbReference type="ARBA" id="ARBA00022833"/>
    </source>
</evidence>
<keyword evidence="2" id="KW-0507">mRNA processing</keyword>
<keyword evidence="5" id="KW-0862">Zinc</keyword>
<keyword evidence="3" id="KW-0479">Metal-binding</keyword>
<evidence type="ECO:0000313" key="9">
    <source>
        <dbReference type="EMBL" id="KAH0232256.1"/>
    </source>
</evidence>
<comment type="subcellular location">
    <subcellularLocation>
        <location evidence="1">Nucleus</location>
    </subcellularLocation>
</comment>
<dbReference type="InterPro" id="IPR007590">
    <property type="entry name" value="Saf4/Yju2"/>
</dbReference>
<proteinExistence type="inferred from homology"/>
<evidence type="ECO:0000256" key="1">
    <source>
        <dbReference type="ARBA" id="ARBA00004123"/>
    </source>
</evidence>
<gene>
    <name evidence="9" type="ORF">KCV03_g1165</name>
</gene>
<dbReference type="GO" id="GO:0046872">
    <property type="term" value="F:metal ion binding"/>
    <property type="evidence" value="ECO:0007669"/>
    <property type="project" value="UniProtKB-KW"/>
</dbReference>
<keyword evidence="4" id="KW-0747">Spliceosome</keyword>
<keyword evidence="6" id="KW-0508">mRNA splicing</keyword>
<dbReference type="PANTHER" id="PTHR12111">
    <property type="entry name" value="SPLICING FACTOR YJU2"/>
    <property type="match status" value="1"/>
</dbReference>
<organism evidence="9 10">
    <name type="scientific">Aureobasidium melanogenum</name>
    <name type="common">Aureobasidium pullulans var. melanogenum</name>
    <dbReference type="NCBI Taxonomy" id="46634"/>
    <lineage>
        <taxon>Eukaryota</taxon>
        <taxon>Fungi</taxon>
        <taxon>Dikarya</taxon>
        <taxon>Ascomycota</taxon>
        <taxon>Pezizomycotina</taxon>
        <taxon>Dothideomycetes</taxon>
        <taxon>Dothideomycetidae</taxon>
        <taxon>Dothideales</taxon>
        <taxon>Saccotheciaceae</taxon>
        <taxon>Aureobasidium</taxon>
    </lineage>
</organism>
<evidence type="ECO:0000256" key="7">
    <source>
        <dbReference type="ARBA" id="ARBA00023242"/>
    </source>
</evidence>
<evidence type="ECO:0000256" key="4">
    <source>
        <dbReference type="ARBA" id="ARBA00022728"/>
    </source>
</evidence>
<feature type="non-terminal residue" evidence="9">
    <location>
        <position position="251"/>
    </location>
</feature>
<reference evidence="9" key="1">
    <citation type="journal article" date="2021" name="J Fungi (Basel)">
        <title>Virulence traits and population genomics of the black yeast Aureobasidium melanogenum.</title>
        <authorList>
            <person name="Cernosa A."/>
            <person name="Sun X."/>
            <person name="Gostincar C."/>
            <person name="Fang C."/>
            <person name="Gunde-Cimerman N."/>
            <person name="Song Z."/>
        </authorList>
    </citation>
    <scope>NUCLEOTIDE SEQUENCE</scope>
    <source>
        <strain evidence="9">EXF-8016</strain>
    </source>
</reference>
<sequence>MAERKVISKYYPPDFDPSKLKRQRKTQNTVSKLESVRLSSPFSMRCNGCGEFIYKGRKFNARKQMTNERYLNIPIVRLFIRCTACSSEIAFDTDAKNEDYKNTSGATRNFEPWREAEPTQETESERLDRLEREGWKQDAITGLEAKATSTQTEMAIADALDDIRIQNARREIRIRSNIGRNAQMALDDEDQDEEATRKAFGNDTGELVRRLPGEDVGAGEYAKDAVPEFERQKRRKKDYSAALGIKRNITA</sequence>
<dbReference type="Proteomes" id="UP000767238">
    <property type="component" value="Unassembled WGS sequence"/>
</dbReference>
<evidence type="ECO:0000313" key="10">
    <source>
        <dbReference type="Proteomes" id="UP000767238"/>
    </source>
</evidence>
<accession>A0A9P8K9C9</accession>
<dbReference type="Pfam" id="PF04502">
    <property type="entry name" value="Saf4_Yju2"/>
    <property type="match status" value="1"/>
</dbReference>
<dbReference type="GO" id="GO:0071006">
    <property type="term" value="C:U2-type catalytic step 1 spliceosome"/>
    <property type="evidence" value="ECO:0007669"/>
    <property type="project" value="TreeGrafter"/>
</dbReference>
<dbReference type="HAMAP" id="MF_03226">
    <property type="entry name" value="YJU2"/>
    <property type="match status" value="1"/>
</dbReference>
<name>A0A9P8K9C9_AURME</name>
<protein>
    <submittedName>
        <fullName evidence="9">DUF572-domain-containing protein</fullName>
    </submittedName>
</protein>
<reference evidence="9" key="2">
    <citation type="submission" date="2021-08" db="EMBL/GenBank/DDBJ databases">
        <authorList>
            <person name="Gostincar C."/>
            <person name="Sun X."/>
            <person name="Song Z."/>
            <person name="Gunde-Cimerman N."/>
        </authorList>
    </citation>
    <scope>NUCLEOTIDE SEQUENCE</scope>
    <source>
        <strain evidence="9">EXF-8016</strain>
    </source>
</reference>
<dbReference type="InterPro" id="IPR043701">
    <property type="entry name" value="Yju2"/>
</dbReference>
<evidence type="ECO:0000256" key="8">
    <source>
        <dbReference type="SAM" id="MobiDB-lite"/>
    </source>
</evidence>
<comment type="caution">
    <text evidence="9">The sequence shown here is derived from an EMBL/GenBank/DDBJ whole genome shotgun (WGS) entry which is preliminary data.</text>
</comment>
<keyword evidence="7" id="KW-0539">Nucleus</keyword>
<dbReference type="OrthoDB" id="674963at2759"/>
<evidence type="ECO:0000256" key="6">
    <source>
        <dbReference type="ARBA" id="ARBA00023187"/>
    </source>
</evidence>
<dbReference type="PANTHER" id="PTHR12111:SF1">
    <property type="entry name" value="SPLICING FACTOR YJU2"/>
    <property type="match status" value="1"/>
</dbReference>
<dbReference type="GO" id="GO:0000398">
    <property type="term" value="P:mRNA splicing, via spliceosome"/>
    <property type="evidence" value="ECO:0007669"/>
    <property type="project" value="InterPro"/>
</dbReference>
<evidence type="ECO:0000256" key="3">
    <source>
        <dbReference type="ARBA" id="ARBA00022723"/>
    </source>
</evidence>